<gene>
    <name evidence="17" type="primary">uppP</name>
    <name evidence="18" type="ORF">ACETAC_07920</name>
</gene>
<evidence type="ECO:0000313" key="18">
    <source>
        <dbReference type="EMBL" id="QSZ26808.1"/>
    </source>
</evidence>
<name>A0A975AUR3_9THEO</name>
<comment type="function">
    <text evidence="17">Catalyzes the dephosphorylation of undecaprenyl diphosphate (UPP). Confers resistance to bacitracin.</text>
</comment>
<evidence type="ECO:0000256" key="8">
    <source>
        <dbReference type="ARBA" id="ARBA00022960"/>
    </source>
</evidence>
<keyword evidence="19" id="KW-1185">Reference proteome</keyword>
<comment type="miscellaneous">
    <text evidence="17">Bacitracin is thought to be involved in the inhibition of peptidoglycan synthesis by sequestering undecaprenyl diphosphate, thereby reducing the pool of lipid carrier available.</text>
</comment>
<evidence type="ECO:0000256" key="16">
    <source>
        <dbReference type="ARBA" id="ARBA00047594"/>
    </source>
</evidence>
<dbReference type="GO" id="GO:0050380">
    <property type="term" value="F:undecaprenyl-diphosphatase activity"/>
    <property type="evidence" value="ECO:0007669"/>
    <property type="project" value="UniProtKB-UniRule"/>
</dbReference>
<dbReference type="InterPro" id="IPR003824">
    <property type="entry name" value="UppP"/>
</dbReference>
<feature type="transmembrane region" description="Helical" evidence="17">
    <location>
        <begin position="216"/>
        <end position="242"/>
    </location>
</feature>
<sequence>MTYLQAIIFAFVQGVTELFPISSIAHTVLVPYILRWNLSFEFLKENFLPFIVMLHLGTTIALLTFFGRDWIQILKSVFYKNQSKKLLYLIIVGTIPAIIIGFLFEKLIRTSMSNVTSASIFLILNGFMLYLGEKLHSKGKKRIEELSYKEASIVGLVQCLAFIPGFSRSGSSMTAGFWVGLSHEESVHFSMLLATPVIAGAAVIEIPKLIKTHINGLFQISILGGIVSAVFAFIAILILVYWFKKKEINAMLPFSYYCWIVGTAVLISKFF</sequence>
<keyword evidence="8 17" id="KW-0133">Cell shape</keyword>
<evidence type="ECO:0000313" key="19">
    <source>
        <dbReference type="Proteomes" id="UP000671913"/>
    </source>
</evidence>
<feature type="transmembrane region" description="Helical" evidence="17">
    <location>
        <begin position="187"/>
        <end position="204"/>
    </location>
</feature>
<organism evidence="18 19">
    <name type="scientific">Aceticella autotrophica</name>
    <dbReference type="NCBI Taxonomy" id="2755338"/>
    <lineage>
        <taxon>Bacteria</taxon>
        <taxon>Bacillati</taxon>
        <taxon>Bacillota</taxon>
        <taxon>Clostridia</taxon>
        <taxon>Thermoanaerobacterales</taxon>
        <taxon>Thermoanaerobacteraceae</taxon>
        <taxon>Aceticella</taxon>
    </lineage>
</organism>
<feature type="transmembrane region" description="Helical" evidence="17">
    <location>
        <begin position="7"/>
        <end position="34"/>
    </location>
</feature>
<dbReference type="Pfam" id="PF02673">
    <property type="entry name" value="BacA"/>
    <property type="match status" value="1"/>
</dbReference>
<dbReference type="PANTHER" id="PTHR30622">
    <property type="entry name" value="UNDECAPRENYL-DIPHOSPHATASE"/>
    <property type="match status" value="1"/>
</dbReference>
<dbReference type="AlphaFoldDB" id="A0A975AUR3"/>
<evidence type="ECO:0000256" key="14">
    <source>
        <dbReference type="ARBA" id="ARBA00032707"/>
    </source>
</evidence>
<feature type="transmembrane region" description="Helical" evidence="17">
    <location>
        <begin position="248"/>
        <end position="267"/>
    </location>
</feature>
<dbReference type="GO" id="GO:0071555">
    <property type="term" value="P:cell wall organization"/>
    <property type="evidence" value="ECO:0007669"/>
    <property type="project" value="UniProtKB-KW"/>
</dbReference>
<accession>A0A975AUR3</accession>
<dbReference type="HAMAP" id="MF_01006">
    <property type="entry name" value="Undec_diphosphatase"/>
    <property type="match status" value="1"/>
</dbReference>
<dbReference type="EMBL" id="CP060096">
    <property type="protein sequence ID" value="QSZ26808.1"/>
    <property type="molecule type" value="Genomic_DNA"/>
</dbReference>
<proteinExistence type="inferred from homology"/>
<evidence type="ECO:0000256" key="4">
    <source>
        <dbReference type="ARBA" id="ARBA00021581"/>
    </source>
</evidence>
<keyword evidence="12 17" id="KW-0046">Antibiotic resistance</keyword>
<dbReference type="GO" id="GO:0005886">
    <property type="term" value="C:plasma membrane"/>
    <property type="evidence" value="ECO:0007669"/>
    <property type="project" value="UniProtKB-SubCell"/>
</dbReference>
<evidence type="ECO:0000256" key="17">
    <source>
        <dbReference type="HAMAP-Rule" id="MF_01006"/>
    </source>
</evidence>
<evidence type="ECO:0000256" key="15">
    <source>
        <dbReference type="ARBA" id="ARBA00032932"/>
    </source>
</evidence>
<dbReference type="GO" id="GO:0009252">
    <property type="term" value="P:peptidoglycan biosynthetic process"/>
    <property type="evidence" value="ECO:0007669"/>
    <property type="project" value="UniProtKB-KW"/>
</dbReference>
<evidence type="ECO:0000256" key="6">
    <source>
        <dbReference type="ARBA" id="ARBA00022692"/>
    </source>
</evidence>
<comment type="similarity">
    <text evidence="2 17">Belongs to the UppP family.</text>
</comment>
<evidence type="ECO:0000256" key="9">
    <source>
        <dbReference type="ARBA" id="ARBA00022984"/>
    </source>
</evidence>
<keyword evidence="6 17" id="KW-0812">Transmembrane</keyword>
<evidence type="ECO:0000256" key="2">
    <source>
        <dbReference type="ARBA" id="ARBA00010621"/>
    </source>
</evidence>
<evidence type="ECO:0000256" key="11">
    <source>
        <dbReference type="ARBA" id="ARBA00023136"/>
    </source>
</evidence>
<protein>
    <recommendedName>
        <fullName evidence="4 17">Undecaprenyl-diphosphatase</fullName>
        <ecNumber evidence="3 17">3.6.1.27</ecNumber>
    </recommendedName>
    <alternativeName>
        <fullName evidence="15 17">Bacitracin resistance protein</fullName>
    </alternativeName>
    <alternativeName>
        <fullName evidence="14 17">Undecaprenyl pyrophosphate phosphatase</fullName>
    </alternativeName>
</protein>
<keyword evidence="10 17" id="KW-1133">Transmembrane helix</keyword>
<dbReference type="GO" id="GO:0046677">
    <property type="term" value="P:response to antibiotic"/>
    <property type="evidence" value="ECO:0007669"/>
    <property type="project" value="UniProtKB-UniRule"/>
</dbReference>
<evidence type="ECO:0000256" key="10">
    <source>
        <dbReference type="ARBA" id="ARBA00022989"/>
    </source>
</evidence>
<evidence type="ECO:0000256" key="5">
    <source>
        <dbReference type="ARBA" id="ARBA00022475"/>
    </source>
</evidence>
<evidence type="ECO:0000256" key="13">
    <source>
        <dbReference type="ARBA" id="ARBA00023316"/>
    </source>
</evidence>
<feature type="transmembrane region" description="Helical" evidence="17">
    <location>
        <begin position="110"/>
        <end position="131"/>
    </location>
</feature>
<dbReference type="KEGG" id="aaut:ACETAC_07920"/>
<comment type="catalytic activity">
    <reaction evidence="16 17">
        <text>di-trans,octa-cis-undecaprenyl diphosphate + H2O = di-trans,octa-cis-undecaprenyl phosphate + phosphate + H(+)</text>
        <dbReference type="Rhea" id="RHEA:28094"/>
        <dbReference type="ChEBI" id="CHEBI:15377"/>
        <dbReference type="ChEBI" id="CHEBI:15378"/>
        <dbReference type="ChEBI" id="CHEBI:43474"/>
        <dbReference type="ChEBI" id="CHEBI:58405"/>
        <dbReference type="ChEBI" id="CHEBI:60392"/>
        <dbReference type="EC" id="3.6.1.27"/>
    </reaction>
</comment>
<comment type="subcellular location">
    <subcellularLocation>
        <location evidence="1 17">Cell membrane</location>
        <topology evidence="1 17">Multi-pass membrane protein</topology>
    </subcellularLocation>
</comment>
<dbReference type="Proteomes" id="UP000671913">
    <property type="component" value="Chromosome"/>
</dbReference>
<feature type="transmembrane region" description="Helical" evidence="17">
    <location>
        <begin position="86"/>
        <end position="104"/>
    </location>
</feature>
<evidence type="ECO:0000256" key="3">
    <source>
        <dbReference type="ARBA" id="ARBA00012374"/>
    </source>
</evidence>
<keyword evidence="7 17" id="KW-0378">Hydrolase</keyword>
<evidence type="ECO:0000256" key="12">
    <source>
        <dbReference type="ARBA" id="ARBA00023251"/>
    </source>
</evidence>
<dbReference type="PANTHER" id="PTHR30622:SF4">
    <property type="entry name" value="UNDECAPRENYL-DIPHOSPHATASE"/>
    <property type="match status" value="1"/>
</dbReference>
<dbReference type="EC" id="3.6.1.27" evidence="3 17"/>
<keyword evidence="11 17" id="KW-0472">Membrane</keyword>
<feature type="transmembrane region" description="Helical" evidence="17">
    <location>
        <begin position="46"/>
        <end position="66"/>
    </location>
</feature>
<evidence type="ECO:0000256" key="1">
    <source>
        <dbReference type="ARBA" id="ARBA00004651"/>
    </source>
</evidence>
<keyword evidence="9 17" id="KW-0573">Peptidoglycan synthesis</keyword>
<dbReference type="RefSeq" id="WP_284679494.1">
    <property type="nucleotide sequence ID" value="NZ_CP060096.1"/>
</dbReference>
<dbReference type="GO" id="GO:0008360">
    <property type="term" value="P:regulation of cell shape"/>
    <property type="evidence" value="ECO:0007669"/>
    <property type="project" value="UniProtKB-KW"/>
</dbReference>
<reference evidence="18" key="1">
    <citation type="submission" date="2020-08" db="EMBL/GenBank/DDBJ databases">
        <title>Genomic insights into the carbon and energy metabolism of the first obligate autotrophic acetogenic bacterium Aceticella autotrophica gen. nov., sp. nov.</title>
        <authorList>
            <person name="Toshchakov S.V."/>
            <person name="Elcheninov A.G."/>
            <person name="Kublanov I.V."/>
            <person name="Frolov E.N."/>
            <person name="Lebedinsky A.V."/>
        </authorList>
    </citation>
    <scope>NUCLEOTIDE SEQUENCE</scope>
    <source>
        <strain evidence="18">3443-3Ac</strain>
    </source>
</reference>
<keyword evidence="5 17" id="KW-1003">Cell membrane</keyword>
<evidence type="ECO:0000256" key="7">
    <source>
        <dbReference type="ARBA" id="ARBA00022801"/>
    </source>
</evidence>
<keyword evidence="13 17" id="KW-0961">Cell wall biogenesis/degradation</keyword>